<keyword evidence="1" id="KW-0479">Metal-binding</keyword>
<evidence type="ECO:0000259" key="6">
    <source>
        <dbReference type="PROSITE" id="PS50865"/>
    </source>
</evidence>
<sequence>MSSTSPSYLLAEAPGKNHGLFATRPIATGELVISEAPLFTAQGLFEVGPAVQRLSAAEKVVFEALTDAYCPDKPTPVTRFKTNALPLGVGSTLGGLFPQISRINHSCRPNVHHSWCEKLGKEVIYASSPIAQGEEILTTYLEPYASTEERRRILVNDFRFVCRCDVCERADPANDALRKKIAQLGDEILYTSRRDPIGGLRLAKERLRSMEEEGSGDPAEYSVTHYDAYQTCIAVSDLEAAKRHMGLAYAYRLLSEGPDSAEIPRNLALYRNPGSHPATGMHGRRVMPGICDGCGKEAVGGGGDGGKKGKGTAKVLVCEGCKCAIYCDKECQAKHRAWHEAACSVAGRLR</sequence>
<dbReference type="InterPro" id="IPR046341">
    <property type="entry name" value="SET_dom_sf"/>
</dbReference>
<evidence type="ECO:0000259" key="5">
    <source>
        <dbReference type="PROSITE" id="PS50280"/>
    </source>
</evidence>
<feature type="domain" description="MYND-type" evidence="6">
    <location>
        <begin position="291"/>
        <end position="343"/>
    </location>
</feature>
<keyword evidence="3" id="KW-0862">Zinc</keyword>
<evidence type="ECO:0000313" key="8">
    <source>
        <dbReference type="Proteomes" id="UP000812966"/>
    </source>
</evidence>
<organism evidence="7 8">
    <name type="scientific">Filobasidium floriforme</name>
    <dbReference type="NCBI Taxonomy" id="5210"/>
    <lineage>
        <taxon>Eukaryota</taxon>
        <taxon>Fungi</taxon>
        <taxon>Dikarya</taxon>
        <taxon>Basidiomycota</taxon>
        <taxon>Agaricomycotina</taxon>
        <taxon>Tremellomycetes</taxon>
        <taxon>Filobasidiales</taxon>
        <taxon>Filobasidiaceae</taxon>
        <taxon>Filobasidium</taxon>
    </lineage>
</organism>
<dbReference type="Pfam" id="PF00856">
    <property type="entry name" value="SET"/>
    <property type="match status" value="1"/>
</dbReference>
<dbReference type="Gene3D" id="6.10.140.2220">
    <property type="match status" value="1"/>
</dbReference>
<gene>
    <name evidence="7" type="ORF">FFLO_03938</name>
</gene>
<evidence type="ECO:0008006" key="9">
    <source>
        <dbReference type="Google" id="ProtNLM"/>
    </source>
</evidence>
<proteinExistence type="predicted"/>
<dbReference type="Proteomes" id="UP000812966">
    <property type="component" value="Unassembled WGS sequence"/>
</dbReference>
<dbReference type="PANTHER" id="PTHR47332:SF4">
    <property type="entry name" value="SET DOMAIN-CONTAINING PROTEIN 5"/>
    <property type="match status" value="1"/>
</dbReference>
<dbReference type="SUPFAM" id="SSF82199">
    <property type="entry name" value="SET domain"/>
    <property type="match status" value="1"/>
</dbReference>
<dbReference type="InterPro" id="IPR053185">
    <property type="entry name" value="SET_domain_protein"/>
</dbReference>
<evidence type="ECO:0000256" key="4">
    <source>
        <dbReference type="PROSITE-ProRule" id="PRU00134"/>
    </source>
</evidence>
<dbReference type="InterPro" id="IPR002893">
    <property type="entry name" value="Znf_MYND"/>
</dbReference>
<dbReference type="Gene3D" id="2.170.270.10">
    <property type="entry name" value="SET domain"/>
    <property type="match status" value="1"/>
</dbReference>
<evidence type="ECO:0000256" key="1">
    <source>
        <dbReference type="ARBA" id="ARBA00022723"/>
    </source>
</evidence>
<evidence type="ECO:0000256" key="2">
    <source>
        <dbReference type="ARBA" id="ARBA00022771"/>
    </source>
</evidence>
<reference evidence="7" key="1">
    <citation type="submission" date="2020-04" db="EMBL/GenBank/DDBJ databases">
        <title>Analysis of mating type loci in Filobasidium floriforme.</title>
        <authorList>
            <person name="Nowrousian M."/>
        </authorList>
    </citation>
    <scope>NUCLEOTIDE SEQUENCE</scope>
    <source>
        <strain evidence="7">CBS 6242</strain>
    </source>
</reference>
<evidence type="ECO:0000256" key="3">
    <source>
        <dbReference type="ARBA" id="ARBA00022833"/>
    </source>
</evidence>
<name>A0A8K0JKE0_9TREE</name>
<feature type="domain" description="SET" evidence="5">
    <location>
        <begin position="1"/>
        <end position="141"/>
    </location>
</feature>
<dbReference type="PROSITE" id="PS50280">
    <property type="entry name" value="SET"/>
    <property type="match status" value="1"/>
</dbReference>
<dbReference type="PROSITE" id="PS50865">
    <property type="entry name" value="ZF_MYND_2"/>
    <property type="match status" value="1"/>
</dbReference>
<dbReference type="CDD" id="cd20071">
    <property type="entry name" value="SET_SMYD"/>
    <property type="match status" value="1"/>
</dbReference>
<keyword evidence="8" id="KW-1185">Reference proteome</keyword>
<dbReference type="Pfam" id="PF01753">
    <property type="entry name" value="zf-MYND"/>
    <property type="match status" value="1"/>
</dbReference>
<dbReference type="AlphaFoldDB" id="A0A8K0JKE0"/>
<protein>
    <recommendedName>
        <fullName evidence="9">MYND-type zinc finger protein samB</fullName>
    </recommendedName>
</protein>
<accession>A0A8K0JKE0</accession>
<keyword evidence="2 4" id="KW-0863">Zinc-finger</keyword>
<dbReference type="GO" id="GO:0008270">
    <property type="term" value="F:zinc ion binding"/>
    <property type="evidence" value="ECO:0007669"/>
    <property type="project" value="UniProtKB-KW"/>
</dbReference>
<dbReference type="SMART" id="SM00317">
    <property type="entry name" value="SET"/>
    <property type="match status" value="1"/>
</dbReference>
<dbReference type="PANTHER" id="PTHR47332">
    <property type="entry name" value="SET DOMAIN-CONTAINING PROTEIN 5"/>
    <property type="match status" value="1"/>
</dbReference>
<comment type="caution">
    <text evidence="7">The sequence shown here is derived from an EMBL/GenBank/DDBJ whole genome shotgun (WGS) entry which is preliminary data.</text>
</comment>
<dbReference type="InterPro" id="IPR001214">
    <property type="entry name" value="SET_dom"/>
</dbReference>
<dbReference type="EMBL" id="JABELV010000077">
    <property type="protein sequence ID" value="KAG7531999.1"/>
    <property type="molecule type" value="Genomic_DNA"/>
</dbReference>
<dbReference type="SUPFAM" id="SSF144232">
    <property type="entry name" value="HIT/MYND zinc finger-like"/>
    <property type="match status" value="1"/>
</dbReference>
<evidence type="ECO:0000313" key="7">
    <source>
        <dbReference type="EMBL" id="KAG7531999.1"/>
    </source>
</evidence>